<keyword evidence="2" id="KW-1185">Reference proteome</keyword>
<accession>A0A194R0H6</accession>
<evidence type="ECO:0000313" key="1">
    <source>
        <dbReference type="EMBL" id="KPJ09341.1"/>
    </source>
</evidence>
<sequence>MRRKCDSSMCVLPGVLEDYRTLAPDVGTELHDASQAVGLYSYLKLLRSNKEQCNILYIRRWHLTMRRDTVPWLLLACDDHGARCSEVLSCTRPWEKTYVRRTGAVNLNSSAAPLRQHFSRLLCRQKDAAHFC</sequence>
<protein>
    <submittedName>
        <fullName evidence="1">Uncharacterized protein</fullName>
    </submittedName>
</protein>
<dbReference type="AlphaFoldDB" id="A0A194R0H6"/>
<reference evidence="1 2" key="1">
    <citation type="journal article" date="2015" name="Nat. Commun.">
        <title>Outbred genome sequencing and CRISPR/Cas9 gene editing in butterflies.</title>
        <authorList>
            <person name="Li X."/>
            <person name="Fan D."/>
            <person name="Zhang W."/>
            <person name="Liu G."/>
            <person name="Zhang L."/>
            <person name="Zhao L."/>
            <person name="Fang X."/>
            <person name="Chen L."/>
            <person name="Dong Y."/>
            <person name="Chen Y."/>
            <person name="Ding Y."/>
            <person name="Zhao R."/>
            <person name="Feng M."/>
            <person name="Zhu Y."/>
            <person name="Feng Y."/>
            <person name="Jiang X."/>
            <person name="Zhu D."/>
            <person name="Xiang H."/>
            <person name="Feng X."/>
            <person name="Li S."/>
            <person name="Wang J."/>
            <person name="Zhang G."/>
            <person name="Kronforst M.R."/>
            <person name="Wang W."/>
        </authorList>
    </citation>
    <scope>NUCLEOTIDE SEQUENCE [LARGE SCALE GENOMIC DNA]</scope>
    <source>
        <strain evidence="1">Ya'a_city_454_Pm</strain>
        <tissue evidence="1">Whole body</tissue>
    </source>
</reference>
<organism evidence="1 2">
    <name type="scientific">Papilio machaon</name>
    <name type="common">Old World swallowtail butterfly</name>
    <dbReference type="NCBI Taxonomy" id="76193"/>
    <lineage>
        <taxon>Eukaryota</taxon>
        <taxon>Metazoa</taxon>
        <taxon>Ecdysozoa</taxon>
        <taxon>Arthropoda</taxon>
        <taxon>Hexapoda</taxon>
        <taxon>Insecta</taxon>
        <taxon>Pterygota</taxon>
        <taxon>Neoptera</taxon>
        <taxon>Endopterygota</taxon>
        <taxon>Lepidoptera</taxon>
        <taxon>Glossata</taxon>
        <taxon>Ditrysia</taxon>
        <taxon>Papilionoidea</taxon>
        <taxon>Papilionidae</taxon>
        <taxon>Papilioninae</taxon>
        <taxon>Papilio</taxon>
    </lineage>
</organism>
<evidence type="ECO:0000313" key="2">
    <source>
        <dbReference type="Proteomes" id="UP000053240"/>
    </source>
</evidence>
<dbReference type="Proteomes" id="UP000053240">
    <property type="component" value="Unassembled WGS sequence"/>
</dbReference>
<proteinExistence type="predicted"/>
<dbReference type="InParanoid" id="A0A194R0H6"/>
<dbReference type="EMBL" id="KQ461108">
    <property type="protein sequence ID" value="KPJ09341.1"/>
    <property type="molecule type" value="Genomic_DNA"/>
</dbReference>
<gene>
    <name evidence="1" type="ORF">RR48_15482</name>
</gene>
<name>A0A194R0H6_PAPMA</name>